<feature type="domain" description="SLH" evidence="2">
    <location>
        <begin position="17"/>
        <end position="85"/>
    </location>
</feature>
<accession>A0A7C8HG43</accession>
<keyword evidence="1" id="KW-0677">Repeat</keyword>
<dbReference type="EMBL" id="WSLF01000009">
    <property type="protein sequence ID" value="KAE9633218.1"/>
    <property type="molecule type" value="Genomic_DNA"/>
</dbReference>
<dbReference type="AlphaFoldDB" id="A0A7C8HG43"/>
<gene>
    <name evidence="3" type="ORF">GND95_10135</name>
</gene>
<comment type="caution">
    <text evidence="3">The sequence shown here is derived from an EMBL/GenBank/DDBJ whole genome shotgun (WGS) entry which is preliminary data.</text>
</comment>
<keyword evidence="4" id="KW-1185">Reference proteome</keyword>
<dbReference type="PANTHER" id="PTHR43308:SF5">
    <property type="entry name" value="S-LAYER PROTEIN _ PEPTIDOGLYCAN ENDO-BETA-N-ACETYLGLUCOSAMINIDASE"/>
    <property type="match status" value="1"/>
</dbReference>
<protein>
    <recommendedName>
        <fullName evidence="2">SLH domain-containing protein</fullName>
    </recommendedName>
</protein>
<dbReference type="PROSITE" id="PS51272">
    <property type="entry name" value="SLH"/>
    <property type="match status" value="2"/>
</dbReference>
<evidence type="ECO:0000259" key="2">
    <source>
        <dbReference type="PROSITE" id="PS51272"/>
    </source>
</evidence>
<proteinExistence type="predicted"/>
<evidence type="ECO:0000256" key="1">
    <source>
        <dbReference type="ARBA" id="ARBA00022737"/>
    </source>
</evidence>
<sequence>MFGGIHMLKRIQIVFIIVLLSVVSLKPSFAATDAQIQAGNKLRTLKILAGYEDGSLRLDNNITRAEIATILVRVLGYENTIIIGMEDQKFKDVKDSHWASAHIKKSAKLGLIAGYPDGSFKPNQDITYAEATAMMVRLAKQDKNLEGTWPYNYINKGREIGIVQEENINYNQKVTRGVVAELLWNTLLVKLK</sequence>
<dbReference type="Pfam" id="PF00395">
    <property type="entry name" value="SLH"/>
    <property type="match status" value="2"/>
</dbReference>
<name>A0A7C8HG43_9FIRM</name>
<evidence type="ECO:0000313" key="4">
    <source>
        <dbReference type="Proteomes" id="UP000483018"/>
    </source>
</evidence>
<dbReference type="Proteomes" id="UP000483018">
    <property type="component" value="Unassembled WGS sequence"/>
</dbReference>
<feature type="domain" description="SLH" evidence="2">
    <location>
        <begin position="86"/>
        <end position="149"/>
    </location>
</feature>
<reference evidence="3 4" key="1">
    <citation type="submission" date="2019-12" db="EMBL/GenBank/DDBJ databases">
        <title>Defluviitalea raffinosedens, isolated from a biogas fermenter, genome sequencing and characterization.</title>
        <authorList>
            <person name="Rettenmaier R."/>
            <person name="Schneider M."/>
            <person name="Neuhaus K."/>
            <person name="Liebl W."/>
            <person name="Zverlov V."/>
        </authorList>
    </citation>
    <scope>NUCLEOTIDE SEQUENCE [LARGE SCALE GENOMIC DNA]</scope>
    <source>
        <strain evidence="3 4">249c-K6</strain>
    </source>
</reference>
<evidence type="ECO:0000313" key="3">
    <source>
        <dbReference type="EMBL" id="KAE9633218.1"/>
    </source>
</evidence>
<organism evidence="3 4">
    <name type="scientific">Defluviitalea raffinosedens</name>
    <dbReference type="NCBI Taxonomy" id="1450156"/>
    <lineage>
        <taxon>Bacteria</taxon>
        <taxon>Bacillati</taxon>
        <taxon>Bacillota</taxon>
        <taxon>Clostridia</taxon>
        <taxon>Lachnospirales</taxon>
        <taxon>Defluviitaleaceae</taxon>
        <taxon>Defluviitalea</taxon>
    </lineage>
</organism>
<dbReference type="InterPro" id="IPR051465">
    <property type="entry name" value="Cell_Envelope_Struct_Comp"/>
</dbReference>
<dbReference type="InterPro" id="IPR001119">
    <property type="entry name" value="SLH_dom"/>
</dbReference>
<dbReference type="PANTHER" id="PTHR43308">
    <property type="entry name" value="OUTER MEMBRANE PROTEIN ALPHA-RELATED"/>
    <property type="match status" value="1"/>
</dbReference>